<accession>A0A8I1J4G5</accession>
<dbReference type="PROSITE" id="PS50005">
    <property type="entry name" value="TPR"/>
    <property type="match status" value="1"/>
</dbReference>
<organism evidence="3 4">
    <name type="scientific">Paenibacillus polymyxa</name>
    <name type="common">Bacillus polymyxa</name>
    <dbReference type="NCBI Taxonomy" id="1406"/>
    <lineage>
        <taxon>Bacteria</taxon>
        <taxon>Bacillati</taxon>
        <taxon>Bacillota</taxon>
        <taxon>Bacilli</taxon>
        <taxon>Bacillales</taxon>
        <taxon>Paenibacillaceae</taxon>
        <taxon>Paenibacillus</taxon>
    </lineage>
</organism>
<dbReference type="PANTHER" id="PTHR43630">
    <property type="entry name" value="POLY-BETA-1,6-N-ACETYL-D-GLUCOSAMINE SYNTHASE"/>
    <property type="match status" value="1"/>
</dbReference>
<dbReference type="InterPro" id="IPR019734">
    <property type="entry name" value="TPR_rpt"/>
</dbReference>
<dbReference type="PANTHER" id="PTHR43630:SF2">
    <property type="entry name" value="GLYCOSYLTRANSFERASE"/>
    <property type="match status" value="1"/>
</dbReference>
<evidence type="ECO:0000259" key="2">
    <source>
        <dbReference type="Pfam" id="PF00535"/>
    </source>
</evidence>
<proteinExistence type="predicted"/>
<gene>
    <name evidence="3" type="ORF">JDW19_09280</name>
</gene>
<dbReference type="Pfam" id="PF00535">
    <property type="entry name" value="Glycos_transf_2"/>
    <property type="match status" value="1"/>
</dbReference>
<feature type="domain" description="Glycosyltransferase 2-like" evidence="2">
    <location>
        <begin position="7"/>
        <end position="93"/>
    </location>
</feature>
<reference evidence="3" key="1">
    <citation type="submission" date="2020-12" db="EMBL/GenBank/DDBJ databases">
        <title>Paenibacillus polymyxa LMG 27872: a double-edged sword.</title>
        <authorList>
            <person name="Langendries S."/>
            <person name="Garcia Mendez S."/>
            <person name="Beirinckx S."/>
            <person name="Viaene T."/>
            <person name="Baeyen S."/>
            <person name="Goeminne G."/>
            <person name="Willems A."/>
            <person name="Debode J."/>
            <person name="Goormachtig S."/>
        </authorList>
    </citation>
    <scope>NUCLEOTIDE SEQUENCE</scope>
    <source>
        <strain evidence="3">LMG 27872</strain>
    </source>
</reference>
<comment type="caution">
    <text evidence="3">The sequence shown here is derived from an EMBL/GenBank/DDBJ whole genome shotgun (WGS) entry which is preliminary data.</text>
</comment>
<name>A0A8I1J4G5_PAEPO</name>
<evidence type="ECO:0000313" key="4">
    <source>
        <dbReference type="Proteomes" id="UP000650605"/>
    </source>
</evidence>
<sequence length="625" mass="72881">MKTIALCMIVKNEQEHLRRCLDSVKNKVDQIVIVDTGSTDETVNIAKEYTNDVHHMEWDNNFAAARNESIKYATTDYILVLDADEYLEGSADLQKEITSGADYYFTKIHNIMSFERALNHLAIRIFSNSKDLYYQNRLHEHLNIMDEKRNLISGQAGLVIMHTGYTDEMMEGREKAKRNLPLMLKEVEENPTVYNLFNMGRTYMWVGKYEKAITFLKRAYPMSKNLTIASDLIITLCRSLGETKRYNEALQILQEAVVVHPKEVDLLHLQALYFMEIGYYRDAIATMTKCLDIGDQGITVTEGHGSYIAHFRLAEWYELRNDLTKSYKHILEAFKLKNDFAPIMGKYFKIIEKANVPLEEVFVSTNQLYPISNSGQLEKLLEVMYQLRHPLLQRYLTEYNVTVQDNVMATARQYARDYEGAQALWLEMADIDERNGEDILLLSIILKDETLLRRAITLLNLSQKEQKNIFKIIMNDLSEDDVKLTPHLEKMLEKTLLHLIRLQEFETFEMILNYLWQGSADVKVKVCEHLVAYGFNEIAIDLLVKLFEQYPRNVRIIEILGDVCLRSEYYQDAQLFYAKLLEFRPDYSSYESCYFLSEKVGDQEGSFNIKESIKLKFPLSKWAVD</sequence>
<dbReference type="Proteomes" id="UP000650605">
    <property type="component" value="Unassembled WGS sequence"/>
</dbReference>
<feature type="repeat" description="TPR" evidence="1">
    <location>
        <begin position="193"/>
        <end position="226"/>
    </location>
</feature>
<evidence type="ECO:0000256" key="1">
    <source>
        <dbReference type="PROSITE-ProRule" id="PRU00339"/>
    </source>
</evidence>
<dbReference type="InterPro" id="IPR001173">
    <property type="entry name" value="Glyco_trans_2-like"/>
</dbReference>
<dbReference type="Gene3D" id="1.25.40.10">
    <property type="entry name" value="Tetratricopeptide repeat domain"/>
    <property type="match status" value="2"/>
</dbReference>
<dbReference type="GO" id="GO:0016740">
    <property type="term" value="F:transferase activity"/>
    <property type="evidence" value="ECO:0007669"/>
    <property type="project" value="UniProtKB-KW"/>
</dbReference>
<protein>
    <submittedName>
        <fullName evidence="3">Glycosyltransferase</fullName>
    </submittedName>
</protein>
<dbReference type="InterPro" id="IPR011990">
    <property type="entry name" value="TPR-like_helical_dom_sf"/>
</dbReference>
<dbReference type="InterPro" id="IPR029044">
    <property type="entry name" value="Nucleotide-diphossugar_trans"/>
</dbReference>
<dbReference type="SUPFAM" id="SSF48452">
    <property type="entry name" value="TPR-like"/>
    <property type="match status" value="1"/>
</dbReference>
<evidence type="ECO:0000313" key="3">
    <source>
        <dbReference type="EMBL" id="MBM0633321.1"/>
    </source>
</evidence>
<dbReference type="EMBL" id="JAEHFQ010000004">
    <property type="protein sequence ID" value="MBM0633321.1"/>
    <property type="molecule type" value="Genomic_DNA"/>
</dbReference>
<dbReference type="CDD" id="cd02511">
    <property type="entry name" value="Beta4Glucosyltransferase"/>
    <property type="match status" value="1"/>
</dbReference>
<dbReference type="SUPFAM" id="SSF53448">
    <property type="entry name" value="Nucleotide-diphospho-sugar transferases"/>
    <property type="match status" value="1"/>
</dbReference>
<dbReference type="AlphaFoldDB" id="A0A8I1J4G5"/>
<dbReference type="SMART" id="SM00028">
    <property type="entry name" value="TPR"/>
    <property type="match status" value="4"/>
</dbReference>
<keyword evidence="1" id="KW-0802">TPR repeat</keyword>
<dbReference type="Gene3D" id="3.90.550.10">
    <property type="entry name" value="Spore Coat Polysaccharide Biosynthesis Protein SpsA, Chain A"/>
    <property type="match status" value="1"/>
</dbReference>
<keyword evidence="3" id="KW-0808">Transferase</keyword>